<evidence type="ECO:0000256" key="3">
    <source>
        <dbReference type="ARBA" id="ARBA00023163"/>
    </source>
</evidence>
<dbReference type="SMART" id="SM00342">
    <property type="entry name" value="HTH_ARAC"/>
    <property type="match status" value="1"/>
</dbReference>
<dbReference type="SUPFAM" id="SSF51182">
    <property type="entry name" value="RmlC-like cupins"/>
    <property type="match status" value="1"/>
</dbReference>
<accession>A0ABW5JY87</accession>
<sequence length="281" mass="32476">MKVLPFKIPKPEDDAFIFQVDSGNAFYDKLHQHKEIQISFIADGAGTLIVGDTVNDYKKGDVLAIGSNIPHVFKSDANASKTSRMLSLFFTKESFGVDFFYLDSLKELAPFFKRAKQGFKITSERKTVKDLFFKIEKASKLNRFILLLELLNIASKCNYSSLSSFIYDKIYSDNEGRRMRNVFEYTMNNFESDITLNTIAEVANMTKNAFCKYFKKRTNKTYIQFLNELRLEHACKLLLSNKDITVFEVAEKSGFNNMSNFNRQFKLVKNMNPSEFRKLAL</sequence>
<dbReference type="Pfam" id="PF12833">
    <property type="entry name" value="HTH_18"/>
    <property type="match status" value="1"/>
</dbReference>
<dbReference type="PANTHER" id="PTHR43280">
    <property type="entry name" value="ARAC-FAMILY TRANSCRIPTIONAL REGULATOR"/>
    <property type="match status" value="1"/>
</dbReference>
<protein>
    <submittedName>
        <fullName evidence="5">AraC family transcriptional regulator</fullName>
    </submittedName>
</protein>
<comment type="caution">
    <text evidence="5">The sequence shown here is derived from an EMBL/GenBank/DDBJ whole genome shotgun (WGS) entry which is preliminary data.</text>
</comment>
<dbReference type="InterPro" id="IPR009057">
    <property type="entry name" value="Homeodomain-like_sf"/>
</dbReference>
<dbReference type="Pfam" id="PF07883">
    <property type="entry name" value="Cupin_2"/>
    <property type="match status" value="1"/>
</dbReference>
<dbReference type="InterPro" id="IPR014710">
    <property type="entry name" value="RmlC-like_jellyroll"/>
</dbReference>
<keyword evidence="3" id="KW-0804">Transcription</keyword>
<evidence type="ECO:0000256" key="1">
    <source>
        <dbReference type="ARBA" id="ARBA00023015"/>
    </source>
</evidence>
<dbReference type="InterPro" id="IPR011051">
    <property type="entry name" value="RmlC_Cupin_sf"/>
</dbReference>
<keyword evidence="6" id="KW-1185">Reference proteome</keyword>
<dbReference type="Gene3D" id="2.60.120.10">
    <property type="entry name" value="Jelly Rolls"/>
    <property type="match status" value="1"/>
</dbReference>
<proteinExistence type="predicted"/>
<dbReference type="Proteomes" id="UP001597441">
    <property type="component" value="Unassembled WGS sequence"/>
</dbReference>
<dbReference type="InterPro" id="IPR018060">
    <property type="entry name" value="HTH_AraC"/>
</dbReference>
<evidence type="ECO:0000256" key="2">
    <source>
        <dbReference type="ARBA" id="ARBA00023125"/>
    </source>
</evidence>
<dbReference type="SUPFAM" id="SSF46689">
    <property type="entry name" value="Homeodomain-like"/>
    <property type="match status" value="2"/>
</dbReference>
<evidence type="ECO:0000259" key="4">
    <source>
        <dbReference type="PROSITE" id="PS01124"/>
    </source>
</evidence>
<organism evidence="5 6">
    <name type="scientific">Gelatiniphilus marinus</name>
    <dbReference type="NCBI Taxonomy" id="1759464"/>
    <lineage>
        <taxon>Bacteria</taxon>
        <taxon>Pseudomonadati</taxon>
        <taxon>Bacteroidota</taxon>
        <taxon>Flavobacteriia</taxon>
        <taxon>Flavobacteriales</taxon>
        <taxon>Flavobacteriaceae</taxon>
        <taxon>Gelatiniphilus</taxon>
    </lineage>
</organism>
<keyword evidence="2" id="KW-0238">DNA-binding</keyword>
<gene>
    <name evidence="5" type="ORF">ACFSQS_15205</name>
</gene>
<dbReference type="PROSITE" id="PS01124">
    <property type="entry name" value="HTH_ARAC_FAMILY_2"/>
    <property type="match status" value="1"/>
</dbReference>
<reference evidence="6" key="1">
    <citation type="journal article" date="2019" name="Int. J. Syst. Evol. Microbiol.">
        <title>The Global Catalogue of Microorganisms (GCM) 10K type strain sequencing project: providing services to taxonomists for standard genome sequencing and annotation.</title>
        <authorList>
            <consortium name="The Broad Institute Genomics Platform"/>
            <consortium name="The Broad Institute Genome Sequencing Center for Infectious Disease"/>
            <person name="Wu L."/>
            <person name="Ma J."/>
        </authorList>
    </citation>
    <scope>NUCLEOTIDE SEQUENCE [LARGE SCALE GENOMIC DNA]</scope>
    <source>
        <strain evidence="6">KCTC 42903</strain>
    </source>
</reference>
<feature type="domain" description="HTH araC/xylS-type" evidence="4">
    <location>
        <begin position="180"/>
        <end position="279"/>
    </location>
</feature>
<evidence type="ECO:0000313" key="5">
    <source>
        <dbReference type="EMBL" id="MFD2536458.1"/>
    </source>
</evidence>
<keyword evidence="1" id="KW-0805">Transcription regulation</keyword>
<dbReference type="InterPro" id="IPR018062">
    <property type="entry name" value="HTH_AraC-typ_CS"/>
</dbReference>
<dbReference type="EMBL" id="JBHULK010000008">
    <property type="protein sequence ID" value="MFD2536458.1"/>
    <property type="molecule type" value="Genomic_DNA"/>
</dbReference>
<dbReference type="InterPro" id="IPR013096">
    <property type="entry name" value="Cupin_2"/>
</dbReference>
<dbReference type="Gene3D" id="1.10.10.60">
    <property type="entry name" value="Homeodomain-like"/>
    <property type="match status" value="2"/>
</dbReference>
<dbReference type="RefSeq" id="WP_388053074.1">
    <property type="nucleotide sequence ID" value="NZ_JBHUDT010000008.1"/>
</dbReference>
<dbReference type="PANTHER" id="PTHR43280:SF27">
    <property type="entry name" value="TRANSCRIPTIONAL REGULATOR MTLR"/>
    <property type="match status" value="1"/>
</dbReference>
<name>A0ABW5JY87_9FLAO</name>
<dbReference type="PROSITE" id="PS00041">
    <property type="entry name" value="HTH_ARAC_FAMILY_1"/>
    <property type="match status" value="1"/>
</dbReference>
<evidence type="ECO:0000313" key="6">
    <source>
        <dbReference type="Proteomes" id="UP001597441"/>
    </source>
</evidence>